<name>A0ACC1AHR7_9ROSI</name>
<reference evidence="2" key="1">
    <citation type="journal article" date="2023" name="G3 (Bethesda)">
        <title>Genome assembly and association tests identify interacting loci associated with vigor, precocity, and sex in interspecific pistachio rootstocks.</title>
        <authorList>
            <person name="Palmer W."/>
            <person name="Jacygrad E."/>
            <person name="Sagayaradj S."/>
            <person name="Cavanaugh K."/>
            <person name="Han R."/>
            <person name="Bertier L."/>
            <person name="Beede B."/>
            <person name="Kafkas S."/>
            <person name="Golino D."/>
            <person name="Preece J."/>
            <person name="Michelmore R."/>
        </authorList>
    </citation>
    <scope>NUCLEOTIDE SEQUENCE [LARGE SCALE GENOMIC DNA]</scope>
</reference>
<comment type="caution">
    <text evidence="1">The sequence shown here is derived from an EMBL/GenBank/DDBJ whole genome shotgun (WGS) entry which is preliminary data.</text>
</comment>
<gene>
    <name evidence="1" type="ORF">Patl1_08539</name>
</gene>
<dbReference type="EMBL" id="CM047906">
    <property type="protein sequence ID" value="KAJ0086241.1"/>
    <property type="molecule type" value="Genomic_DNA"/>
</dbReference>
<protein>
    <submittedName>
        <fullName evidence="1">Uncharacterized protein</fullName>
    </submittedName>
</protein>
<accession>A0ACC1AHR7</accession>
<dbReference type="Proteomes" id="UP001164250">
    <property type="component" value="Chromosome 10"/>
</dbReference>
<proteinExistence type="predicted"/>
<evidence type="ECO:0000313" key="2">
    <source>
        <dbReference type="Proteomes" id="UP001164250"/>
    </source>
</evidence>
<sequence>MSLNKVFKLREFGIYQQRPKENGSRIWNCFSPTDPMRLNSNKGI</sequence>
<keyword evidence="2" id="KW-1185">Reference proteome</keyword>
<evidence type="ECO:0000313" key="1">
    <source>
        <dbReference type="EMBL" id="KAJ0086241.1"/>
    </source>
</evidence>
<organism evidence="1 2">
    <name type="scientific">Pistacia atlantica</name>
    <dbReference type="NCBI Taxonomy" id="434234"/>
    <lineage>
        <taxon>Eukaryota</taxon>
        <taxon>Viridiplantae</taxon>
        <taxon>Streptophyta</taxon>
        <taxon>Embryophyta</taxon>
        <taxon>Tracheophyta</taxon>
        <taxon>Spermatophyta</taxon>
        <taxon>Magnoliopsida</taxon>
        <taxon>eudicotyledons</taxon>
        <taxon>Gunneridae</taxon>
        <taxon>Pentapetalae</taxon>
        <taxon>rosids</taxon>
        <taxon>malvids</taxon>
        <taxon>Sapindales</taxon>
        <taxon>Anacardiaceae</taxon>
        <taxon>Pistacia</taxon>
    </lineage>
</organism>